<keyword evidence="4" id="KW-1185">Reference proteome</keyword>
<evidence type="ECO:0000313" key="3">
    <source>
        <dbReference type="EMBL" id="NKE72253.1"/>
    </source>
</evidence>
<sequence length="183" mass="20069">MATNGKSILSVEGTVQEKKEWSYEDLSRLPQEHQIEDVSRLVAGMEGAGVRVKAVLKESNPLSKADHVTFHSLDGKFAASVPLQEAIEKGILIYKRSGGPLPDSKGGPIRLIVPHGDNACSNVKSVIRIELTVGKGKDTTWDPDHDNPAIHGHSHDHGHDHDHHDHGHDHGHDHHDHDHGHSH</sequence>
<feature type="region of interest" description="Disordered" evidence="1">
    <location>
        <begin position="136"/>
        <end position="183"/>
    </location>
</feature>
<accession>A0A7X6DRW6</accession>
<dbReference type="EMBL" id="VTOW01000003">
    <property type="protein sequence ID" value="NKE72253.1"/>
    <property type="molecule type" value="Genomic_DNA"/>
</dbReference>
<name>A0A7X6DRW6_9BACT</name>
<dbReference type="SUPFAM" id="SSF56524">
    <property type="entry name" value="Oxidoreductase molybdopterin-binding domain"/>
    <property type="match status" value="1"/>
</dbReference>
<comment type="caution">
    <text evidence="3">The sequence shown here is derived from an EMBL/GenBank/DDBJ whole genome shotgun (WGS) entry which is preliminary data.</text>
</comment>
<dbReference type="PANTHER" id="PTHR43032">
    <property type="entry name" value="PROTEIN-METHIONINE-SULFOXIDE REDUCTASE"/>
    <property type="match status" value="1"/>
</dbReference>
<organism evidence="3 4">
    <name type="scientific">Candidatus Manganitrophus noduliformans</name>
    <dbReference type="NCBI Taxonomy" id="2606439"/>
    <lineage>
        <taxon>Bacteria</taxon>
        <taxon>Pseudomonadati</taxon>
        <taxon>Nitrospirota</taxon>
        <taxon>Nitrospiria</taxon>
        <taxon>Candidatus Troglogloeales</taxon>
        <taxon>Candidatus Manganitrophaceae</taxon>
        <taxon>Candidatus Manganitrophus</taxon>
    </lineage>
</organism>
<dbReference type="InterPro" id="IPR036374">
    <property type="entry name" value="OxRdtase_Mopterin-bd_sf"/>
</dbReference>
<protein>
    <submittedName>
        <fullName evidence="3">Molybdopterin-dependent oxidoreductase</fullName>
    </submittedName>
</protein>
<dbReference type="RefSeq" id="WP_168061741.1">
    <property type="nucleotide sequence ID" value="NZ_VTOW01000003.1"/>
</dbReference>
<dbReference type="Proteomes" id="UP000534783">
    <property type="component" value="Unassembled WGS sequence"/>
</dbReference>
<evidence type="ECO:0000256" key="1">
    <source>
        <dbReference type="SAM" id="MobiDB-lite"/>
    </source>
</evidence>
<evidence type="ECO:0000313" key="4">
    <source>
        <dbReference type="Proteomes" id="UP000534783"/>
    </source>
</evidence>
<reference evidence="3 4" key="1">
    <citation type="journal article" date="2020" name="Nature">
        <title>Bacterial chemolithoautotrophy via manganese oxidation.</title>
        <authorList>
            <person name="Yu H."/>
            <person name="Leadbetter J.R."/>
        </authorList>
    </citation>
    <scope>NUCLEOTIDE SEQUENCE [LARGE SCALE GENOMIC DNA]</scope>
    <source>
        <strain evidence="3 4">Mn-1</strain>
    </source>
</reference>
<gene>
    <name evidence="3" type="ORF">MNODULE_16000</name>
</gene>
<proteinExistence type="predicted"/>
<dbReference type="Gene3D" id="3.90.420.10">
    <property type="entry name" value="Oxidoreductase, molybdopterin-binding domain"/>
    <property type="match status" value="1"/>
</dbReference>
<dbReference type="AlphaFoldDB" id="A0A7X6DRW6"/>
<feature type="domain" description="Oxidoreductase molybdopterin-binding" evidence="2">
    <location>
        <begin position="9"/>
        <end position="133"/>
    </location>
</feature>
<dbReference type="Pfam" id="PF00174">
    <property type="entry name" value="Oxidored_molyb"/>
    <property type="match status" value="1"/>
</dbReference>
<dbReference type="InterPro" id="IPR000572">
    <property type="entry name" value="OxRdtase_Mopterin-bd_dom"/>
</dbReference>
<evidence type="ECO:0000259" key="2">
    <source>
        <dbReference type="Pfam" id="PF00174"/>
    </source>
</evidence>